<dbReference type="AlphaFoldDB" id="A0A3B0BZG8"/>
<name>A0A3B0BZG8_9ACTN</name>
<keyword evidence="2" id="KW-1185">Reference proteome</keyword>
<accession>A0A3B0BZG8</accession>
<protein>
    <submittedName>
        <fullName evidence="1">Uncharacterized protein</fullName>
    </submittedName>
</protein>
<sequence length="66" mass="6828">MLRYATCGGFPLLTRCGGRKPRLRASNAVVFSPSGTPEAEFCVGDQIPDTDTDGVGVPAFDLPAAG</sequence>
<dbReference type="Proteomes" id="UP000270343">
    <property type="component" value="Unassembled WGS sequence"/>
</dbReference>
<evidence type="ECO:0000313" key="2">
    <source>
        <dbReference type="Proteomes" id="UP000270343"/>
    </source>
</evidence>
<gene>
    <name evidence="1" type="ORF">D7231_02800</name>
</gene>
<reference evidence="1 2" key="1">
    <citation type="journal article" date="2015" name="Antonie Van Leeuwenhoek">
        <title>Streptomyces klenkii sp. nov., isolated from deep marine sediment.</title>
        <authorList>
            <person name="Veyisoglu A."/>
            <person name="Sahin N."/>
        </authorList>
    </citation>
    <scope>NUCLEOTIDE SEQUENCE [LARGE SCALE GENOMIC DNA]</scope>
    <source>
        <strain evidence="1 2">KCTC 29202</strain>
    </source>
</reference>
<comment type="caution">
    <text evidence="1">The sequence shown here is derived from an EMBL/GenBank/DDBJ whole genome shotgun (WGS) entry which is preliminary data.</text>
</comment>
<organism evidence="1 2">
    <name type="scientific">Streptomyces klenkii</name>
    <dbReference type="NCBI Taxonomy" id="1420899"/>
    <lineage>
        <taxon>Bacteria</taxon>
        <taxon>Bacillati</taxon>
        <taxon>Actinomycetota</taxon>
        <taxon>Actinomycetes</taxon>
        <taxon>Kitasatosporales</taxon>
        <taxon>Streptomycetaceae</taxon>
        <taxon>Streptomyces</taxon>
    </lineage>
</organism>
<evidence type="ECO:0000313" key="1">
    <source>
        <dbReference type="EMBL" id="RKN77648.1"/>
    </source>
</evidence>
<dbReference type="EMBL" id="RBAM01000001">
    <property type="protein sequence ID" value="RKN77648.1"/>
    <property type="molecule type" value="Genomic_DNA"/>
</dbReference>
<proteinExistence type="predicted"/>